<feature type="coiled-coil region" evidence="1">
    <location>
        <begin position="369"/>
        <end position="396"/>
    </location>
</feature>
<name>A0A3D2X829_9FIRM</name>
<keyword evidence="2" id="KW-0472">Membrane</keyword>
<comment type="caution">
    <text evidence="5">The sequence shown here is derived from an EMBL/GenBank/DDBJ whole genome shotgun (WGS) entry which is preliminary data.</text>
</comment>
<keyword evidence="2" id="KW-1133">Transmembrane helix</keyword>
<dbReference type="InterPro" id="IPR036890">
    <property type="entry name" value="HATPase_C_sf"/>
</dbReference>
<proteinExistence type="predicted"/>
<gene>
    <name evidence="5" type="ORF">DHW61_09895</name>
</gene>
<feature type="transmembrane region" description="Helical" evidence="2">
    <location>
        <begin position="294"/>
        <end position="315"/>
    </location>
</feature>
<dbReference type="InterPro" id="IPR003594">
    <property type="entry name" value="HATPase_dom"/>
</dbReference>
<evidence type="ECO:0000256" key="1">
    <source>
        <dbReference type="SAM" id="Coils"/>
    </source>
</evidence>
<dbReference type="Gene3D" id="3.30.565.10">
    <property type="entry name" value="Histidine kinase-like ATPase, C-terminal domain"/>
    <property type="match status" value="1"/>
</dbReference>
<dbReference type="PANTHER" id="PTHR34220:SF7">
    <property type="entry name" value="SENSOR HISTIDINE KINASE YPDA"/>
    <property type="match status" value="1"/>
</dbReference>
<dbReference type="PANTHER" id="PTHR34220">
    <property type="entry name" value="SENSOR HISTIDINE KINASE YPDA"/>
    <property type="match status" value="1"/>
</dbReference>
<feature type="domain" description="Signal transduction histidine kinase internal region" evidence="4">
    <location>
        <begin position="388"/>
        <end position="467"/>
    </location>
</feature>
<dbReference type="Proteomes" id="UP000262969">
    <property type="component" value="Unassembled WGS sequence"/>
</dbReference>
<dbReference type="Pfam" id="PF06580">
    <property type="entry name" value="His_kinase"/>
    <property type="match status" value="1"/>
</dbReference>
<evidence type="ECO:0000313" key="6">
    <source>
        <dbReference type="Proteomes" id="UP000262969"/>
    </source>
</evidence>
<dbReference type="GO" id="GO:0000155">
    <property type="term" value="F:phosphorelay sensor kinase activity"/>
    <property type="evidence" value="ECO:0007669"/>
    <property type="project" value="InterPro"/>
</dbReference>
<sequence>MNSDLLSKFFKRQIKKLDNYTLKKKLYFLYFFCVAIPVIVTNGLILKIVYDSEKASRKRNLENIAEAVEYNITSSFSNAVTITNDMYTNRIISKFLDTVYTSPYDYYSAYDSLKRNYILHQSLGLKISNVILYANNDTITNGGKFAKVSEITNTEWYQYLSSSGRNLIIFPYYDYNKTNLYTHDTGRTISIIRKLDYYGKNSLEKIVKLDVDYSIIQKDITNTKYDAKVYVCDGDNIIFSNDGITSGSKEFSKWNEGNLKGEYAEKQMHLYSRDWDIYIVGYQSNMIERLRDNIPIFFILILANLLLPITIMYLVNQSNTRRIFLLGEYLDKVKEEKFDMITGEASVDEIGYLIKNYNLMVLKMEDLIQVVYKDKLERQELNLAKQQAELLALHSQINPHFMFNALESIRMRSLIKNEDETAHIIGKLAILMRKAVDWGADTITIKEEMDFVEAYLQLQRYRFGNKLLYQIQVEEACLRYKIPKLTILTFVENSCVHGIESMSNEGWIFIYITENEGSVTIEVEDTGIGMTEEQAKKLQEYMNGSNIETIENSESIGILNACVRLRMFCGEKFNIKIDSEDKVGTTIVIKLPIITC</sequence>
<dbReference type="EMBL" id="DPVV01000325">
    <property type="protein sequence ID" value="HCL02705.1"/>
    <property type="molecule type" value="Genomic_DNA"/>
</dbReference>
<evidence type="ECO:0000256" key="2">
    <source>
        <dbReference type="SAM" id="Phobius"/>
    </source>
</evidence>
<dbReference type="InterPro" id="IPR010559">
    <property type="entry name" value="Sig_transdc_His_kin_internal"/>
</dbReference>
<keyword evidence="2" id="KW-0812">Transmembrane</keyword>
<dbReference type="Pfam" id="PF02518">
    <property type="entry name" value="HATPase_c"/>
    <property type="match status" value="1"/>
</dbReference>
<evidence type="ECO:0000259" key="4">
    <source>
        <dbReference type="Pfam" id="PF06580"/>
    </source>
</evidence>
<dbReference type="GO" id="GO:0016020">
    <property type="term" value="C:membrane"/>
    <property type="evidence" value="ECO:0007669"/>
    <property type="project" value="InterPro"/>
</dbReference>
<reference evidence="5 6" key="1">
    <citation type="journal article" date="2018" name="Nat. Biotechnol.">
        <title>A standardized bacterial taxonomy based on genome phylogeny substantially revises the tree of life.</title>
        <authorList>
            <person name="Parks D.H."/>
            <person name="Chuvochina M."/>
            <person name="Waite D.W."/>
            <person name="Rinke C."/>
            <person name="Skarshewski A."/>
            <person name="Chaumeil P.A."/>
            <person name="Hugenholtz P."/>
        </authorList>
    </citation>
    <scope>NUCLEOTIDE SEQUENCE [LARGE SCALE GENOMIC DNA]</scope>
    <source>
        <strain evidence="5">UBA11728</strain>
    </source>
</reference>
<feature type="transmembrane region" description="Helical" evidence="2">
    <location>
        <begin position="27"/>
        <end position="50"/>
    </location>
</feature>
<protein>
    <submittedName>
        <fullName evidence="5">Signal transduction protein</fullName>
    </submittedName>
</protein>
<dbReference type="AlphaFoldDB" id="A0A3D2X829"/>
<keyword evidence="1" id="KW-0175">Coiled coil</keyword>
<feature type="domain" description="Histidine kinase/HSP90-like ATPase" evidence="3">
    <location>
        <begin position="490"/>
        <end position="593"/>
    </location>
</feature>
<accession>A0A3D2X829</accession>
<organism evidence="5 6">
    <name type="scientific">Lachnoclostridium phytofermentans</name>
    <dbReference type="NCBI Taxonomy" id="66219"/>
    <lineage>
        <taxon>Bacteria</taxon>
        <taxon>Bacillati</taxon>
        <taxon>Bacillota</taxon>
        <taxon>Clostridia</taxon>
        <taxon>Lachnospirales</taxon>
        <taxon>Lachnospiraceae</taxon>
    </lineage>
</organism>
<evidence type="ECO:0000313" key="5">
    <source>
        <dbReference type="EMBL" id="HCL02705.1"/>
    </source>
</evidence>
<dbReference type="InterPro" id="IPR050640">
    <property type="entry name" value="Bact_2-comp_sensor_kinase"/>
</dbReference>
<dbReference type="SUPFAM" id="SSF55874">
    <property type="entry name" value="ATPase domain of HSP90 chaperone/DNA topoisomerase II/histidine kinase"/>
    <property type="match status" value="1"/>
</dbReference>
<evidence type="ECO:0000259" key="3">
    <source>
        <dbReference type="Pfam" id="PF02518"/>
    </source>
</evidence>